<keyword evidence="2" id="KW-1185">Reference proteome</keyword>
<dbReference type="RefSeq" id="WP_162655881.1">
    <property type="nucleotide sequence ID" value="NZ_LR593887.1"/>
</dbReference>
<dbReference type="AlphaFoldDB" id="A0A6C2YGR7"/>
<dbReference type="Proteomes" id="UP000464378">
    <property type="component" value="Chromosome"/>
</dbReference>
<organism evidence="1">
    <name type="scientific">Tuwongella immobilis</name>
    <dbReference type="NCBI Taxonomy" id="692036"/>
    <lineage>
        <taxon>Bacteria</taxon>
        <taxon>Pseudomonadati</taxon>
        <taxon>Planctomycetota</taxon>
        <taxon>Planctomycetia</taxon>
        <taxon>Gemmatales</taxon>
        <taxon>Gemmataceae</taxon>
        <taxon>Tuwongella</taxon>
    </lineage>
</organism>
<evidence type="ECO:0000313" key="2">
    <source>
        <dbReference type="Proteomes" id="UP000464378"/>
    </source>
</evidence>
<proteinExistence type="predicted"/>
<reference evidence="1" key="1">
    <citation type="submission" date="2019-04" db="EMBL/GenBank/DDBJ databases">
        <authorList>
            <consortium name="Science for Life Laboratories"/>
        </authorList>
    </citation>
    <scope>NUCLEOTIDE SEQUENCE</scope>
    <source>
        <strain evidence="1">MBLW1</strain>
    </source>
</reference>
<evidence type="ECO:0000313" key="1">
    <source>
        <dbReference type="EMBL" id="VIP00686.1"/>
    </source>
</evidence>
<dbReference type="InParanoid" id="A0A6C2YGR7"/>
<accession>A0A6C2YGR7</accession>
<dbReference type="KEGG" id="tim:GMBLW1_32740"/>
<name>A0A6C2YGR7_9BACT</name>
<protein>
    <submittedName>
        <fullName evidence="1">Uncharacterized protein</fullName>
    </submittedName>
</protein>
<dbReference type="EMBL" id="LR593887">
    <property type="protein sequence ID" value="VTR96790.1"/>
    <property type="molecule type" value="Genomic_DNA"/>
</dbReference>
<dbReference type="EMBL" id="LR586016">
    <property type="protein sequence ID" value="VIP00686.1"/>
    <property type="molecule type" value="Genomic_DNA"/>
</dbReference>
<gene>
    <name evidence="1" type="ORF">GMBLW1_32740</name>
</gene>
<sequence length="115" mass="12518">MNWNDAVPMPFAVYRPPNMPPSPADLTGSGRILEMYERGQLFRPTVLVPSHALLVPLMTDIRDGTGELGGTGGDLLFVPDSGGSQFVVLAVVRHRGQRLCYLKRSSRPSGPFIPV</sequence>